<comment type="caution">
    <text evidence="1">The sequence shown here is derived from an EMBL/GenBank/DDBJ whole genome shotgun (WGS) entry which is preliminary data.</text>
</comment>
<reference evidence="1 2" key="1">
    <citation type="submission" date="2018-01" db="EMBL/GenBank/DDBJ databases">
        <title>Draft genome sequence of Jishengella sp. NA12.</title>
        <authorList>
            <person name="Sahin N."/>
            <person name="Ay H."/>
            <person name="Saygin H."/>
        </authorList>
    </citation>
    <scope>NUCLEOTIDE SEQUENCE [LARGE SCALE GENOMIC DNA]</scope>
    <source>
        <strain evidence="1 2">NA12</strain>
    </source>
</reference>
<gene>
    <name evidence="1" type="ORF">C1I95_30315</name>
</gene>
<organism evidence="1 2">
    <name type="scientific">Micromonospora craterilacus</name>
    <dbReference type="NCBI Taxonomy" id="1655439"/>
    <lineage>
        <taxon>Bacteria</taxon>
        <taxon>Bacillati</taxon>
        <taxon>Actinomycetota</taxon>
        <taxon>Actinomycetes</taxon>
        <taxon>Micromonosporales</taxon>
        <taxon>Micromonosporaceae</taxon>
        <taxon>Micromonospora</taxon>
    </lineage>
</organism>
<evidence type="ECO:0000313" key="1">
    <source>
        <dbReference type="EMBL" id="PZG08104.1"/>
    </source>
</evidence>
<sequence length="87" mass="9880">MRPDPELVEHYRQVLDDRPEGIRGGYVLGYLAGSVREAADDHERRCDGCTTCHHLRQMLALILAYELNEAPPDALRRIHRLDTDGGL</sequence>
<evidence type="ECO:0000313" key="2">
    <source>
        <dbReference type="Proteomes" id="UP000248924"/>
    </source>
</evidence>
<dbReference type="RefSeq" id="WP_111219038.1">
    <property type="nucleotide sequence ID" value="NZ_POTY01000301.1"/>
</dbReference>
<proteinExistence type="predicted"/>
<dbReference type="EMBL" id="POTY01000301">
    <property type="protein sequence ID" value="PZG08104.1"/>
    <property type="molecule type" value="Genomic_DNA"/>
</dbReference>
<dbReference type="Proteomes" id="UP000248924">
    <property type="component" value="Unassembled WGS sequence"/>
</dbReference>
<name>A0A2W2EUU2_9ACTN</name>
<dbReference type="AlphaFoldDB" id="A0A2W2EUU2"/>
<accession>A0A2W2EUU2</accession>
<keyword evidence="2" id="KW-1185">Reference proteome</keyword>
<protein>
    <submittedName>
        <fullName evidence="1">Uncharacterized protein</fullName>
    </submittedName>
</protein>
<dbReference type="OrthoDB" id="9844269at2"/>